<keyword evidence="13 15" id="KW-0694">RNA-binding</keyword>
<reference evidence="18" key="1">
    <citation type="submission" date="2025-08" db="UniProtKB">
        <authorList>
            <consortium name="RefSeq"/>
        </authorList>
    </citation>
    <scope>IDENTIFICATION</scope>
</reference>
<feature type="region of interest" description="Disordered" evidence="16">
    <location>
        <begin position="397"/>
        <end position="418"/>
    </location>
</feature>
<evidence type="ECO:0000256" key="12">
    <source>
        <dbReference type="ARBA" id="ARBA00022843"/>
    </source>
</evidence>
<dbReference type="Pfam" id="PF02005">
    <property type="entry name" value="TRM"/>
    <property type="match status" value="2"/>
</dbReference>
<gene>
    <name evidence="18" type="primary">LOC106809560</name>
</gene>
<evidence type="ECO:0000313" key="17">
    <source>
        <dbReference type="Proteomes" id="UP000695022"/>
    </source>
</evidence>
<comment type="similarity">
    <text evidence="15">Belongs to the class I-like SAM-binding methyltransferase superfamily. Trm1 family.</text>
</comment>
<comment type="subcellular location">
    <subcellularLocation>
        <location evidence="1">Nucleus</location>
        <location evidence="1">Nucleolus</location>
    </subcellularLocation>
</comment>
<keyword evidence="11" id="KW-0862">Zinc</keyword>
<keyword evidence="7 15" id="KW-0949">S-adenosyl-L-methionine</keyword>
<proteinExistence type="inferred from homology"/>
<organism evidence="17 18">
    <name type="scientific">Priapulus caudatus</name>
    <name type="common">Priapulid worm</name>
    <dbReference type="NCBI Taxonomy" id="37621"/>
    <lineage>
        <taxon>Eukaryota</taxon>
        <taxon>Metazoa</taxon>
        <taxon>Ecdysozoa</taxon>
        <taxon>Scalidophora</taxon>
        <taxon>Priapulida</taxon>
        <taxon>Priapulimorpha</taxon>
        <taxon>Priapulimorphida</taxon>
        <taxon>Priapulidae</taxon>
        <taxon>Priapulus</taxon>
    </lineage>
</organism>
<evidence type="ECO:0000256" key="2">
    <source>
        <dbReference type="ARBA" id="ARBA00022499"/>
    </source>
</evidence>
<evidence type="ECO:0000256" key="4">
    <source>
        <dbReference type="ARBA" id="ARBA00022555"/>
    </source>
</evidence>
<feature type="compositionally biased region" description="Low complexity" evidence="16">
    <location>
        <begin position="148"/>
        <end position="163"/>
    </location>
</feature>
<feature type="compositionally biased region" description="Low complexity" evidence="16">
    <location>
        <begin position="397"/>
        <end position="408"/>
    </location>
</feature>
<keyword evidence="8 15" id="KW-0819">tRNA processing</keyword>
<evidence type="ECO:0000256" key="7">
    <source>
        <dbReference type="ARBA" id="ARBA00022691"/>
    </source>
</evidence>
<evidence type="ECO:0000256" key="3">
    <source>
        <dbReference type="ARBA" id="ARBA00022553"/>
    </source>
</evidence>
<dbReference type="GeneID" id="106809560"/>
<evidence type="ECO:0000256" key="9">
    <source>
        <dbReference type="ARBA" id="ARBA00022723"/>
    </source>
</evidence>
<keyword evidence="17" id="KW-1185">Reference proteome</keyword>
<dbReference type="SUPFAM" id="SSF53335">
    <property type="entry name" value="S-adenosyl-L-methionine-dependent methyltransferases"/>
    <property type="match status" value="2"/>
</dbReference>
<dbReference type="RefSeq" id="XP_014668168.1">
    <property type="nucleotide sequence ID" value="XM_014812682.1"/>
</dbReference>
<name>A0ABM1E7J7_PRICU</name>
<keyword evidence="6 15" id="KW-0808">Transferase</keyword>
<evidence type="ECO:0000256" key="1">
    <source>
        <dbReference type="ARBA" id="ARBA00004604"/>
    </source>
</evidence>
<dbReference type="Gene3D" id="3.30.56.70">
    <property type="entry name" value="N2,N2-dimethylguanosine tRNA methyltransferase, C-terminal domain"/>
    <property type="match status" value="1"/>
</dbReference>
<evidence type="ECO:0000256" key="14">
    <source>
        <dbReference type="ARBA" id="ARBA00023242"/>
    </source>
</evidence>
<evidence type="ECO:0000313" key="18">
    <source>
        <dbReference type="RefSeq" id="XP_014668168.1"/>
    </source>
</evidence>
<dbReference type="InterPro" id="IPR029063">
    <property type="entry name" value="SAM-dependent_MTases_sf"/>
</dbReference>
<dbReference type="PANTHER" id="PTHR10631:SF1">
    <property type="entry name" value="TRMT1-LIKE PROTEIN"/>
    <property type="match status" value="1"/>
</dbReference>
<dbReference type="EC" id="2.1.1.216" evidence="15"/>
<keyword evidence="10" id="KW-0863">Zinc-finger</keyword>
<keyword evidence="3" id="KW-0597">Phosphoprotein</keyword>
<keyword evidence="12" id="KW-0832">Ubl conjugation</keyword>
<dbReference type="InterPro" id="IPR042296">
    <property type="entry name" value="tRNA_met_Trm1_C"/>
</dbReference>
<protein>
    <recommendedName>
        <fullName evidence="15">tRNA (guanine(26)-N(2))-dimethyltransferase</fullName>
        <ecNumber evidence="15">2.1.1.216</ecNumber>
    </recommendedName>
</protein>
<evidence type="ECO:0000256" key="16">
    <source>
        <dbReference type="SAM" id="MobiDB-lite"/>
    </source>
</evidence>
<dbReference type="InterPro" id="IPR002905">
    <property type="entry name" value="Trm1"/>
</dbReference>
<evidence type="ECO:0000256" key="8">
    <source>
        <dbReference type="ARBA" id="ARBA00022694"/>
    </source>
</evidence>
<keyword evidence="5 15" id="KW-0489">Methyltransferase</keyword>
<evidence type="ECO:0000256" key="10">
    <source>
        <dbReference type="ARBA" id="ARBA00022771"/>
    </source>
</evidence>
<sequence>MGPLLSGHTTSALVQYQDLSLGALSLTCADIRNLVLCTLAGYLSWVKKESHVKIECLDAFSATGLMGLTWKRYFQDLVKVTLCDNNETAVACIRENCKLNQIASVTEQPKEEVFDSLTPTSQSLGMSKIIGTADNVGVGLQGRDPPMGASSGVDDSDSVTADGDASEVEVVHSDINVLLHQRGFDFVHLDPYGSPVYYLDAAFRNIRNDGVLTITATDVSALYGKCPQVTLRSYSGTSMKNEYTKELAARLILAAVVRAAARCNKGVKVLVTAAAEHFIFTAVHVYRGTTFADQCLSKIQKVLHCQMCEERTFIPRSPAPLEKPCSLLSCKCSEEITGRTAVVVGPVWSGDLYDESFLNAMLDETRRMKLNDGRLISMLQTMRSEARCSGIDAPCRTTTASSTTPPKTNQESDTQQCHEKTNVCDTSNVGEFAPVRDVTNKSDGGILENVPIDGAAAVAEQMKPLVNENRQVKRCASEEAAGLRKKRREEFNVEPTMPAFFYNLHRHSLKAGNLLRVERVIHSLQAEGYLASRTHFDARAVRTNATLCQLKQVMEKSRDISETCQS</sequence>
<dbReference type="PANTHER" id="PTHR10631">
    <property type="entry name" value="N 2 ,N 2 -DIMETHYLGUANOSINE TRNA METHYLTRANSFERASE"/>
    <property type="match status" value="1"/>
</dbReference>
<keyword evidence="9" id="KW-0479">Metal-binding</keyword>
<dbReference type="PROSITE" id="PS51626">
    <property type="entry name" value="SAM_MT_TRM1"/>
    <property type="match status" value="1"/>
</dbReference>
<dbReference type="Gene3D" id="3.40.50.150">
    <property type="entry name" value="Vaccinia Virus protein VP39"/>
    <property type="match status" value="1"/>
</dbReference>
<comment type="catalytic activity">
    <reaction evidence="15">
        <text>guanosine(26) in tRNA + 2 S-adenosyl-L-methionine = N(2)-dimethylguanosine(26) in tRNA + 2 S-adenosyl-L-homocysteine + 2 H(+)</text>
        <dbReference type="Rhea" id="RHEA:43140"/>
        <dbReference type="Rhea" id="RHEA-COMP:10359"/>
        <dbReference type="Rhea" id="RHEA-COMP:10360"/>
        <dbReference type="ChEBI" id="CHEBI:15378"/>
        <dbReference type="ChEBI" id="CHEBI:57856"/>
        <dbReference type="ChEBI" id="CHEBI:59789"/>
        <dbReference type="ChEBI" id="CHEBI:74269"/>
        <dbReference type="ChEBI" id="CHEBI:74513"/>
        <dbReference type="EC" id="2.1.1.216"/>
    </reaction>
</comment>
<evidence type="ECO:0000256" key="5">
    <source>
        <dbReference type="ARBA" id="ARBA00022603"/>
    </source>
</evidence>
<keyword evidence="4 15" id="KW-0820">tRNA-binding</keyword>
<keyword evidence="2" id="KW-1017">Isopeptide bond</keyword>
<evidence type="ECO:0000256" key="13">
    <source>
        <dbReference type="ARBA" id="ARBA00022884"/>
    </source>
</evidence>
<evidence type="ECO:0000256" key="15">
    <source>
        <dbReference type="PROSITE-ProRule" id="PRU00958"/>
    </source>
</evidence>
<feature type="region of interest" description="Disordered" evidence="16">
    <location>
        <begin position="141"/>
        <end position="163"/>
    </location>
</feature>
<keyword evidence="14" id="KW-0539">Nucleus</keyword>
<evidence type="ECO:0000256" key="6">
    <source>
        <dbReference type="ARBA" id="ARBA00022679"/>
    </source>
</evidence>
<evidence type="ECO:0000256" key="11">
    <source>
        <dbReference type="ARBA" id="ARBA00022833"/>
    </source>
</evidence>
<accession>A0ABM1E7J7</accession>
<dbReference type="Proteomes" id="UP000695022">
    <property type="component" value="Unplaced"/>
</dbReference>